<dbReference type="Pfam" id="PF01248">
    <property type="entry name" value="Ribosomal_L7Ae"/>
    <property type="match status" value="1"/>
</dbReference>
<dbReference type="GO" id="GO:0004526">
    <property type="term" value="F:ribonuclease P activity"/>
    <property type="evidence" value="ECO:0007669"/>
    <property type="project" value="TreeGrafter"/>
</dbReference>
<dbReference type="RefSeq" id="XP_017885461.1">
    <property type="nucleotide sequence ID" value="XM_018029972.2"/>
</dbReference>
<proteinExistence type="predicted"/>
<dbReference type="Gene3D" id="3.30.1330.30">
    <property type="match status" value="1"/>
</dbReference>
<dbReference type="GeneID" id="108628204"/>
<evidence type="ECO:0000259" key="1">
    <source>
        <dbReference type="Pfam" id="PF01248"/>
    </source>
</evidence>
<dbReference type="AlphaFoldDB" id="A0AAJ7NAB4"/>
<dbReference type="InterPro" id="IPR042848">
    <property type="entry name" value="Rpp38"/>
</dbReference>
<evidence type="ECO:0000313" key="2">
    <source>
        <dbReference type="Proteomes" id="UP000694925"/>
    </source>
</evidence>
<accession>A0AAJ7NAB4</accession>
<dbReference type="GO" id="GO:0005655">
    <property type="term" value="C:nucleolar ribonuclease P complex"/>
    <property type="evidence" value="ECO:0007669"/>
    <property type="project" value="InterPro"/>
</dbReference>
<dbReference type="InterPro" id="IPR004038">
    <property type="entry name" value="Ribosomal_eL8/eL30/eS12/Gad45"/>
</dbReference>
<evidence type="ECO:0000313" key="3">
    <source>
        <dbReference type="RefSeq" id="XP_017885461.1"/>
    </source>
</evidence>
<dbReference type="GO" id="GO:0001682">
    <property type="term" value="P:tRNA 5'-leader removal"/>
    <property type="evidence" value="ECO:0007669"/>
    <property type="project" value="InterPro"/>
</dbReference>
<reference evidence="3" key="1">
    <citation type="submission" date="2025-08" db="UniProtKB">
        <authorList>
            <consortium name="RefSeq"/>
        </authorList>
    </citation>
    <scope>IDENTIFICATION</scope>
    <source>
        <tissue evidence="3">Whole body</tissue>
    </source>
</reference>
<keyword evidence="2" id="KW-1185">Reference proteome</keyword>
<dbReference type="GO" id="GO:0033204">
    <property type="term" value="F:ribonuclease P RNA binding"/>
    <property type="evidence" value="ECO:0007669"/>
    <property type="project" value="TreeGrafter"/>
</dbReference>
<dbReference type="PANTHER" id="PTHR46948:SF1">
    <property type="entry name" value="RIBONUCLEASE P PROTEIN SUBUNIT P38"/>
    <property type="match status" value="1"/>
</dbReference>
<dbReference type="Proteomes" id="UP000694925">
    <property type="component" value="Unplaced"/>
</dbReference>
<organism evidence="2 3">
    <name type="scientific">Ceratina calcarata</name>
    <dbReference type="NCBI Taxonomy" id="156304"/>
    <lineage>
        <taxon>Eukaryota</taxon>
        <taxon>Metazoa</taxon>
        <taxon>Ecdysozoa</taxon>
        <taxon>Arthropoda</taxon>
        <taxon>Hexapoda</taxon>
        <taxon>Insecta</taxon>
        <taxon>Pterygota</taxon>
        <taxon>Neoptera</taxon>
        <taxon>Endopterygota</taxon>
        <taxon>Hymenoptera</taxon>
        <taxon>Apocrita</taxon>
        <taxon>Aculeata</taxon>
        <taxon>Apoidea</taxon>
        <taxon>Anthophila</taxon>
        <taxon>Apidae</taxon>
        <taxon>Ceratina</taxon>
        <taxon>Zadontomerus</taxon>
    </lineage>
</organism>
<sequence length="348" mass="39675">MSTPILTKHQQRHSLSAKKGTVKGLRNVLAQPQDNYWPVVDAEKCSLLEGLLNKLMPAIKRPTSLIPWSQLEHMKKEERAKAKKDALKEENVPNTEIAGSIILGINAITRSLEKNNVCCVLMDANIEPQLLVKHIIHMAQNKNVPILLLPKLKIVTLNTIGYASAACALKNFVMDSVDHHFHPLYLTICDIFKEIPLSRNRLQLFKDIDATQEIVLSEEDKMSIESETDSSKPTKFTLSTDVYVYRSSCEERVFVPPSVTESKTKEPVTEEVKQDDFISLGSYDFEYDESMEKKKRYVNIHEDKNSKRKRKNGDDNTIDVKYLPLKVKRTQGNVNRVKGTKVSKQKKK</sequence>
<dbReference type="GO" id="GO:0001650">
    <property type="term" value="C:fibrillar center"/>
    <property type="evidence" value="ECO:0007669"/>
    <property type="project" value="TreeGrafter"/>
</dbReference>
<gene>
    <name evidence="3" type="primary">LOC108628204</name>
</gene>
<dbReference type="SUPFAM" id="SSF55315">
    <property type="entry name" value="L30e-like"/>
    <property type="match status" value="1"/>
</dbReference>
<feature type="domain" description="Ribosomal protein eL8/eL30/eS12/Gadd45" evidence="1">
    <location>
        <begin position="91"/>
        <end position="147"/>
    </location>
</feature>
<dbReference type="GO" id="GO:0000172">
    <property type="term" value="C:ribonuclease MRP complex"/>
    <property type="evidence" value="ECO:0007669"/>
    <property type="project" value="InterPro"/>
</dbReference>
<dbReference type="PANTHER" id="PTHR46948">
    <property type="entry name" value="RIBONUCLEASE P PROTEIN SUBUNIT P38"/>
    <property type="match status" value="1"/>
</dbReference>
<protein>
    <submittedName>
        <fullName evidence="3">Uncharacterized protein LOC108628204</fullName>
    </submittedName>
</protein>
<name>A0AAJ7NAB4_9HYME</name>
<dbReference type="InterPro" id="IPR029064">
    <property type="entry name" value="Ribosomal_eL30-like_sf"/>
</dbReference>
<dbReference type="KEGG" id="ccal:108628204"/>